<feature type="region of interest" description="Disordered" evidence="1">
    <location>
        <begin position="503"/>
        <end position="558"/>
    </location>
</feature>
<dbReference type="PIRSF" id="PIRSF026631">
    <property type="entry name" value="UCP026631"/>
    <property type="match status" value="1"/>
</dbReference>
<proteinExistence type="predicted"/>
<dbReference type="Pfam" id="PF03703">
    <property type="entry name" value="bPH_2"/>
    <property type="match status" value="2"/>
</dbReference>
<feature type="domain" description="YdbS-like PH" evidence="3">
    <location>
        <begin position="129"/>
        <end position="207"/>
    </location>
</feature>
<feature type="transmembrane region" description="Helical" evidence="2">
    <location>
        <begin position="104"/>
        <end position="127"/>
    </location>
</feature>
<dbReference type="InterPro" id="IPR014529">
    <property type="entry name" value="UCP026631"/>
</dbReference>
<evidence type="ECO:0000313" key="4">
    <source>
        <dbReference type="EMBL" id="WGW10994.1"/>
    </source>
</evidence>
<dbReference type="RefSeq" id="WP_349637775.1">
    <property type="nucleotide sequence ID" value="NZ_CP090958.1"/>
</dbReference>
<evidence type="ECO:0000313" key="5">
    <source>
        <dbReference type="Proteomes" id="UP001209083"/>
    </source>
</evidence>
<feature type="compositionally biased region" description="Pro residues" evidence="1">
    <location>
        <begin position="546"/>
        <end position="558"/>
    </location>
</feature>
<keyword evidence="5" id="KW-1185">Reference proteome</keyword>
<evidence type="ECO:0000256" key="2">
    <source>
        <dbReference type="SAM" id="Phobius"/>
    </source>
</evidence>
<feature type="compositionally biased region" description="Low complexity" evidence="1">
    <location>
        <begin position="519"/>
        <end position="545"/>
    </location>
</feature>
<keyword evidence="2" id="KW-0472">Membrane</keyword>
<accession>A0ABY8QRI2</accession>
<reference evidence="4 5" key="1">
    <citation type="submission" date="2023-05" db="EMBL/GenBank/DDBJ databases">
        <title>Lithophilousrod everest ZFBP1038 complete genpme.</title>
        <authorList>
            <person name="Tian M."/>
        </authorList>
    </citation>
    <scope>NUCLEOTIDE SEQUENCE [LARGE SCALE GENOMIC DNA]</scope>
    <source>
        <strain evidence="4 5">ZFBP1038</strain>
    </source>
</reference>
<sequence length="558" mass="59028">MNQQHPNPPGADALPGNTGGSGDAVVQAGGPDDAAAQPGGPDDAAAQPGGPGEPAWRKVHKATPFVRGWLILVAIVGISIRQLLESGGNGGASGLRWIQESGYAWLPFALAGGVLLCVLIIVAFMYLSWRFTRYRVLPEAVIVERGIFFRQHRQARLDRVQAIDVVQPLVARILGLAQLKFNVAGGSEASIDLSFLTLKDAQRLRAALLAGAAGIEVAAGEDAPEAPEAHLLAIGPGKILGSLLLTFWGLVVPLAVAALIVLAIVFGRPEILTAAIPGILGGIAALWKRFATESNFRIADSPDGIRVHSGLLETTAHTVPPGRIQAVGIYQPLLWRIPGWWRISVNIAATGDSSESAKNAMLPVGNRSDLLSVLALVLPEPGVTDPLGLVDAALTGRRADGGFEAVPRRARWVDPFAWKRQAFCVTETAVVVRRGWINRIVDFVPHARTQSIRLSQGPLQRRLGLASVALHTTAGPVSPQIPHLARPEAVRFLQQQSIRGHRARKTLGPELWMRKAGEAGRSGAGSSAEAAESLEAPVAPAATARPPQPPDQPPAPVQ</sequence>
<dbReference type="Proteomes" id="UP001209083">
    <property type="component" value="Chromosome"/>
</dbReference>
<name>A0ABY8QRI2_9MICO</name>
<evidence type="ECO:0000259" key="3">
    <source>
        <dbReference type="Pfam" id="PF03703"/>
    </source>
</evidence>
<dbReference type="PANTHER" id="PTHR34473:SF2">
    <property type="entry name" value="UPF0699 TRANSMEMBRANE PROTEIN YDBT"/>
    <property type="match status" value="1"/>
</dbReference>
<dbReference type="PANTHER" id="PTHR34473">
    <property type="entry name" value="UPF0699 TRANSMEMBRANE PROTEIN YDBS"/>
    <property type="match status" value="1"/>
</dbReference>
<feature type="compositionally biased region" description="Low complexity" evidence="1">
    <location>
        <begin position="23"/>
        <end position="48"/>
    </location>
</feature>
<evidence type="ECO:0000256" key="1">
    <source>
        <dbReference type="SAM" id="MobiDB-lite"/>
    </source>
</evidence>
<keyword evidence="2" id="KW-0812">Transmembrane</keyword>
<feature type="region of interest" description="Disordered" evidence="1">
    <location>
        <begin position="1"/>
        <end position="57"/>
    </location>
</feature>
<dbReference type="EMBL" id="CP090958">
    <property type="protein sequence ID" value="WGW10994.1"/>
    <property type="molecule type" value="Genomic_DNA"/>
</dbReference>
<protein>
    <submittedName>
        <fullName evidence="4">PH domain-containing protein</fullName>
    </submittedName>
</protein>
<feature type="transmembrane region" description="Helical" evidence="2">
    <location>
        <begin position="243"/>
        <end position="265"/>
    </location>
</feature>
<feature type="domain" description="YdbS-like PH" evidence="3">
    <location>
        <begin position="418"/>
        <end position="494"/>
    </location>
</feature>
<organism evidence="4 5">
    <name type="scientific">Saxibacter everestensis</name>
    <dbReference type="NCBI Taxonomy" id="2909229"/>
    <lineage>
        <taxon>Bacteria</taxon>
        <taxon>Bacillati</taxon>
        <taxon>Actinomycetota</taxon>
        <taxon>Actinomycetes</taxon>
        <taxon>Micrococcales</taxon>
        <taxon>Brevibacteriaceae</taxon>
        <taxon>Saxibacter</taxon>
    </lineage>
</organism>
<keyword evidence="2" id="KW-1133">Transmembrane helix</keyword>
<feature type="transmembrane region" description="Helical" evidence="2">
    <location>
        <begin position="65"/>
        <end position="84"/>
    </location>
</feature>
<gene>
    <name evidence="4" type="ORF">LWF01_12885</name>
</gene>
<dbReference type="InterPro" id="IPR005182">
    <property type="entry name" value="YdbS-like_PH"/>
</dbReference>